<dbReference type="InterPro" id="IPR013087">
    <property type="entry name" value="Znf_C2H2_type"/>
</dbReference>
<dbReference type="STRING" id="166423.A0A0M9A0G4"/>
<dbReference type="PANTHER" id="PTHR21354">
    <property type="entry name" value="ZINC FINGER PROTEIN 511"/>
    <property type="match status" value="1"/>
</dbReference>
<evidence type="ECO:0000259" key="2">
    <source>
        <dbReference type="PROSITE" id="PS00028"/>
    </source>
</evidence>
<dbReference type="AlphaFoldDB" id="A0A0M9A0G4"/>
<evidence type="ECO:0000313" key="3">
    <source>
        <dbReference type="EMBL" id="KOX74820.1"/>
    </source>
</evidence>
<feature type="region of interest" description="Disordered" evidence="1">
    <location>
        <begin position="159"/>
        <end position="179"/>
    </location>
</feature>
<reference evidence="3 4" key="1">
    <citation type="submission" date="2015-07" db="EMBL/GenBank/DDBJ databases">
        <title>The genome of Melipona quadrifasciata.</title>
        <authorList>
            <person name="Pan H."/>
            <person name="Kapheim K."/>
        </authorList>
    </citation>
    <scope>NUCLEOTIDE SEQUENCE [LARGE SCALE GENOMIC DNA]</scope>
    <source>
        <strain evidence="3">0111107301</strain>
        <tissue evidence="3">Whole body</tissue>
    </source>
</reference>
<feature type="compositionally biased region" description="Basic and acidic residues" evidence="1">
    <location>
        <begin position="161"/>
        <end position="174"/>
    </location>
</feature>
<proteinExistence type="predicted"/>
<dbReference type="OrthoDB" id="18440at2759"/>
<gene>
    <name evidence="3" type="ORF">WN51_13636</name>
</gene>
<feature type="domain" description="C2H2-type" evidence="2">
    <location>
        <begin position="117"/>
        <end position="140"/>
    </location>
</feature>
<dbReference type="Proteomes" id="UP000053105">
    <property type="component" value="Unassembled WGS sequence"/>
</dbReference>
<sequence>MEEYLRNIGVGLRPIDDPFFEDSYNICKIFQRKGVIIEDDEELCHEVIKEFSCYITGCQATFNTLVDFEMHYNSNHRYVCGECKKSLPNPRFLDIHIQETHDSFFQILSMKQPMYQCYVSECDLKFINSTERKDHCINVHKFPKNFRFDNTVQCIKHKSKDKMDIDEPEPEKKDSKSKRIQLNKNQKSKMFIAASKTATLPNATLHGNTLNTRTGTTSLHFIPRQIQKSYTKALTKNQSNEKNVLETGCMMDLSDTLSECMNDDKSIS</sequence>
<dbReference type="InterPro" id="IPR039258">
    <property type="entry name" value="ZNF511"/>
</dbReference>
<evidence type="ECO:0000313" key="4">
    <source>
        <dbReference type="Proteomes" id="UP000053105"/>
    </source>
</evidence>
<keyword evidence="4" id="KW-1185">Reference proteome</keyword>
<dbReference type="PANTHER" id="PTHR21354:SF0">
    <property type="entry name" value="ZINC FINGER PROTEIN 511"/>
    <property type="match status" value="1"/>
</dbReference>
<dbReference type="SMART" id="SM00355">
    <property type="entry name" value="ZnF_C2H2"/>
    <property type="match status" value="3"/>
</dbReference>
<evidence type="ECO:0000256" key="1">
    <source>
        <dbReference type="SAM" id="MobiDB-lite"/>
    </source>
</evidence>
<dbReference type="PROSITE" id="PS00028">
    <property type="entry name" value="ZINC_FINGER_C2H2_1"/>
    <property type="match status" value="3"/>
</dbReference>
<dbReference type="EMBL" id="KQ435779">
    <property type="protein sequence ID" value="KOX74820.1"/>
    <property type="molecule type" value="Genomic_DNA"/>
</dbReference>
<feature type="domain" description="C2H2-type" evidence="2">
    <location>
        <begin position="80"/>
        <end position="101"/>
    </location>
</feature>
<accession>A0A0M9A0G4</accession>
<feature type="domain" description="C2H2-type" evidence="2">
    <location>
        <begin position="53"/>
        <end position="76"/>
    </location>
</feature>
<protein>
    <recommendedName>
        <fullName evidence="2">C2H2-type domain-containing protein</fullName>
    </recommendedName>
</protein>
<organism evidence="3 4">
    <name type="scientific">Melipona quadrifasciata</name>
    <dbReference type="NCBI Taxonomy" id="166423"/>
    <lineage>
        <taxon>Eukaryota</taxon>
        <taxon>Metazoa</taxon>
        <taxon>Ecdysozoa</taxon>
        <taxon>Arthropoda</taxon>
        <taxon>Hexapoda</taxon>
        <taxon>Insecta</taxon>
        <taxon>Pterygota</taxon>
        <taxon>Neoptera</taxon>
        <taxon>Endopterygota</taxon>
        <taxon>Hymenoptera</taxon>
        <taxon>Apocrita</taxon>
        <taxon>Aculeata</taxon>
        <taxon>Apoidea</taxon>
        <taxon>Anthophila</taxon>
        <taxon>Apidae</taxon>
        <taxon>Melipona</taxon>
    </lineage>
</organism>
<name>A0A0M9A0G4_9HYME</name>